<name>A0ABP6QSP3_9ACTN</name>
<evidence type="ECO:0000259" key="2">
    <source>
        <dbReference type="Pfam" id="PF13386"/>
    </source>
</evidence>
<feature type="transmembrane region" description="Helical" evidence="1">
    <location>
        <begin position="200"/>
        <end position="223"/>
    </location>
</feature>
<dbReference type="Proteomes" id="UP001501237">
    <property type="component" value="Unassembled WGS sequence"/>
</dbReference>
<feature type="transmembrane region" description="Helical" evidence="1">
    <location>
        <begin position="74"/>
        <end position="95"/>
    </location>
</feature>
<accession>A0ABP6QSP3</accession>
<comment type="caution">
    <text evidence="4">The sequence shown here is derived from an EMBL/GenBank/DDBJ whole genome shotgun (WGS) entry which is preliminary data.</text>
</comment>
<keyword evidence="1" id="KW-0472">Membrane</keyword>
<evidence type="ECO:0000259" key="3">
    <source>
        <dbReference type="Pfam" id="PF13473"/>
    </source>
</evidence>
<feature type="transmembrane region" description="Helical" evidence="1">
    <location>
        <begin position="137"/>
        <end position="159"/>
    </location>
</feature>
<reference evidence="5" key="1">
    <citation type="journal article" date="2019" name="Int. J. Syst. Evol. Microbiol.">
        <title>The Global Catalogue of Microorganisms (GCM) 10K type strain sequencing project: providing services to taxonomists for standard genome sequencing and annotation.</title>
        <authorList>
            <consortium name="The Broad Institute Genomics Platform"/>
            <consortium name="The Broad Institute Genome Sequencing Center for Infectious Disease"/>
            <person name="Wu L."/>
            <person name="Ma J."/>
        </authorList>
    </citation>
    <scope>NUCLEOTIDE SEQUENCE [LARGE SCALE GENOMIC DNA]</scope>
    <source>
        <strain evidence="5">JCM 9377</strain>
    </source>
</reference>
<proteinExistence type="predicted"/>
<keyword evidence="5" id="KW-1185">Reference proteome</keyword>
<evidence type="ECO:0008006" key="6">
    <source>
        <dbReference type="Google" id="ProtNLM"/>
    </source>
</evidence>
<gene>
    <name evidence="4" type="ORF">GCM10010468_75270</name>
</gene>
<sequence>MSIGALFATGAGTGLLAGATTCAALHTGLLAGVTREARHPVRPVASFLGAKLASHTALGAALGLLGDAVRPGPSLRSVLLLVSALVLAFFALDLLGVPLRRRRRSSCGCDAACAACGDAAHGAHEGRLRRLVRGRGAAVMGAATVLVPCGLTLSAELLAVGSGSALAGAVVMAAFVLGTAPLSGLLGLGAGLMRGRLGRVLGTALLVVAVWTALGGLRLGGWLPEQTAAAAIDPRYVATGADGVQVVTVHATDRGYRPALLGARAGVPTVLVVRTAGTTGCTRAFEIPKLRVERLLPETGEVRVDLGTRAAGRLRFVCSAGHYPGSITFQKEPAR</sequence>
<dbReference type="InterPro" id="IPR028096">
    <property type="entry name" value="EfeO_Cupredoxin"/>
</dbReference>
<protein>
    <recommendedName>
        <fullName evidence="6">Sulfite exporter TauE/SafE</fullName>
    </recommendedName>
</protein>
<feature type="transmembrane region" description="Helical" evidence="1">
    <location>
        <begin position="165"/>
        <end position="188"/>
    </location>
</feature>
<dbReference type="Pfam" id="PF13473">
    <property type="entry name" value="Cupredoxin_1"/>
    <property type="match status" value="1"/>
</dbReference>
<keyword evidence="1" id="KW-1133">Transmembrane helix</keyword>
<organism evidence="4 5">
    <name type="scientific">Actinocorallia longicatena</name>
    <dbReference type="NCBI Taxonomy" id="111803"/>
    <lineage>
        <taxon>Bacteria</taxon>
        <taxon>Bacillati</taxon>
        <taxon>Actinomycetota</taxon>
        <taxon>Actinomycetes</taxon>
        <taxon>Streptosporangiales</taxon>
        <taxon>Thermomonosporaceae</taxon>
        <taxon>Actinocorallia</taxon>
    </lineage>
</organism>
<dbReference type="Gene3D" id="2.60.40.420">
    <property type="entry name" value="Cupredoxins - blue copper proteins"/>
    <property type="match status" value="1"/>
</dbReference>
<evidence type="ECO:0000256" key="1">
    <source>
        <dbReference type="SAM" id="Phobius"/>
    </source>
</evidence>
<keyword evidence="1" id="KW-0812">Transmembrane</keyword>
<evidence type="ECO:0000313" key="5">
    <source>
        <dbReference type="Proteomes" id="UP001501237"/>
    </source>
</evidence>
<dbReference type="PANTHER" id="PTHR42208:SF1">
    <property type="entry name" value="HEAVY METAL TRANSPORTER"/>
    <property type="match status" value="1"/>
</dbReference>
<dbReference type="EMBL" id="BAAAUV010000037">
    <property type="protein sequence ID" value="GAA3239200.1"/>
    <property type="molecule type" value="Genomic_DNA"/>
</dbReference>
<dbReference type="RefSeq" id="WP_344838507.1">
    <property type="nucleotide sequence ID" value="NZ_BAAAUV010000037.1"/>
</dbReference>
<dbReference type="PANTHER" id="PTHR42208">
    <property type="entry name" value="HEAVY METAL TRANSPORTER-RELATED"/>
    <property type="match status" value="1"/>
</dbReference>
<feature type="domain" description="Urease accessory protein UreH-like transmembrane" evidence="2">
    <location>
        <begin position="14"/>
        <end position="211"/>
    </location>
</feature>
<evidence type="ECO:0000313" key="4">
    <source>
        <dbReference type="EMBL" id="GAA3239200.1"/>
    </source>
</evidence>
<dbReference type="Pfam" id="PF13386">
    <property type="entry name" value="DsbD_2"/>
    <property type="match status" value="1"/>
</dbReference>
<feature type="domain" description="EfeO-type cupredoxin-like" evidence="3">
    <location>
        <begin position="241"/>
        <end position="327"/>
    </location>
</feature>
<dbReference type="InterPro" id="IPR039447">
    <property type="entry name" value="UreH-like_TM_dom"/>
</dbReference>
<dbReference type="InterPro" id="IPR008972">
    <property type="entry name" value="Cupredoxin"/>
</dbReference>